<gene>
    <name evidence="1" type="ORF">ASZ90_014811</name>
</gene>
<comment type="caution">
    <text evidence="1">The sequence shown here is derived from an EMBL/GenBank/DDBJ whole genome shotgun (WGS) entry which is preliminary data.</text>
</comment>
<organism evidence="1">
    <name type="scientific">hydrocarbon metagenome</name>
    <dbReference type="NCBI Taxonomy" id="938273"/>
    <lineage>
        <taxon>unclassified sequences</taxon>
        <taxon>metagenomes</taxon>
        <taxon>ecological metagenomes</taxon>
    </lineage>
</organism>
<sequence length="61" mass="7019">MLLHVFITTDTVIRDGFRGEIDYFQVVHWIDHAVSLFIYFYWNVLIPIEKPSPPGGATGKP</sequence>
<evidence type="ECO:0000313" key="1">
    <source>
        <dbReference type="EMBL" id="KUG15531.1"/>
    </source>
</evidence>
<name>A0A0W8F3R3_9ZZZZ</name>
<dbReference type="EMBL" id="LNQE01001551">
    <property type="protein sequence ID" value="KUG15531.1"/>
    <property type="molecule type" value="Genomic_DNA"/>
</dbReference>
<reference evidence="1" key="1">
    <citation type="journal article" date="2015" name="Proc. Natl. Acad. Sci. U.S.A.">
        <title>Networks of energetic and metabolic interactions define dynamics in microbial communities.</title>
        <authorList>
            <person name="Embree M."/>
            <person name="Liu J.K."/>
            <person name="Al-Bassam M.M."/>
            <person name="Zengler K."/>
        </authorList>
    </citation>
    <scope>NUCLEOTIDE SEQUENCE</scope>
</reference>
<proteinExistence type="predicted"/>
<protein>
    <submittedName>
        <fullName evidence="1">Uncharacterized protein</fullName>
    </submittedName>
</protein>
<accession>A0A0W8F3R3</accession>
<dbReference type="AlphaFoldDB" id="A0A0W8F3R3"/>